<evidence type="ECO:0000313" key="2">
    <source>
        <dbReference type="Proteomes" id="UP000499080"/>
    </source>
</evidence>
<dbReference type="EMBL" id="BGPR01031115">
    <property type="protein sequence ID" value="GBO03990.1"/>
    <property type="molecule type" value="Genomic_DNA"/>
</dbReference>
<evidence type="ECO:0000313" key="1">
    <source>
        <dbReference type="EMBL" id="GBO03990.1"/>
    </source>
</evidence>
<gene>
    <name evidence="1" type="ORF">AVEN_124882_1</name>
</gene>
<keyword evidence="2" id="KW-1185">Reference proteome</keyword>
<evidence type="ECO:0008006" key="3">
    <source>
        <dbReference type="Google" id="ProtNLM"/>
    </source>
</evidence>
<dbReference type="AlphaFoldDB" id="A0A4Y2TX13"/>
<sequence length="137" mass="15558">MSILNNLKKIDLKLIAEELGETVPDNSTICDIKQLIENTDLFKTVQDFVCGVVKSIVEDRTIQESNNQSALDMEKIKLAQLEKEIELQRLKNQSLPGERTNGFGAVLLKRSDDGQLHPIHYMSKKTSLQEKLSIYEL</sequence>
<comment type="caution">
    <text evidence="1">The sequence shown here is derived from an EMBL/GenBank/DDBJ whole genome shotgun (WGS) entry which is preliminary data.</text>
</comment>
<dbReference type="Proteomes" id="UP000499080">
    <property type="component" value="Unassembled WGS sequence"/>
</dbReference>
<accession>A0A4Y2TX13</accession>
<name>A0A4Y2TX13_ARAVE</name>
<protein>
    <recommendedName>
        <fullName evidence="3">Reverse transcriptase/retrotransposon-derived protein RNase H-like domain-containing protein</fullName>
    </recommendedName>
</protein>
<organism evidence="1 2">
    <name type="scientific">Araneus ventricosus</name>
    <name type="common">Orbweaver spider</name>
    <name type="synonym">Epeira ventricosa</name>
    <dbReference type="NCBI Taxonomy" id="182803"/>
    <lineage>
        <taxon>Eukaryota</taxon>
        <taxon>Metazoa</taxon>
        <taxon>Ecdysozoa</taxon>
        <taxon>Arthropoda</taxon>
        <taxon>Chelicerata</taxon>
        <taxon>Arachnida</taxon>
        <taxon>Araneae</taxon>
        <taxon>Araneomorphae</taxon>
        <taxon>Entelegynae</taxon>
        <taxon>Araneoidea</taxon>
        <taxon>Araneidae</taxon>
        <taxon>Araneus</taxon>
    </lineage>
</organism>
<reference evidence="1 2" key="1">
    <citation type="journal article" date="2019" name="Sci. Rep.">
        <title>Orb-weaving spider Araneus ventricosus genome elucidates the spidroin gene catalogue.</title>
        <authorList>
            <person name="Kono N."/>
            <person name="Nakamura H."/>
            <person name="Ohtoshi R."/>
            <person name="Moran D.A.P."/>
            <person name="Shinohara A."/>
            <person name="Yoshida Y."/>
            <person name="Fujiwara M."/>
            <person name="Mori M."/>
            <person name="Tomita M."/>
            <person name="Arakawa K."/>
        </authorList>
    </citation>
    <scope>NUCLEOTIDE SEQUENCE [LARGE SCALE GENOMIC DNA]</scope>
</reference>
<proteinExistence type="predicted"/>
<dbReference type="OrthoDB" id="6435287at2759"/>